<feature type="compositionally biased region" description="Basic and acidic residues" evidence="2">
    <location>
        <begin position="10"/>
        <end position="21"/>
    </location>
</feature>
<dbReference type="EMBL" id="CM002874">
    <property type="protein sequence ID" value="KFK31037.1"/>
    <property type="molecule type" value="Genomic_DNA"/>
</dbReference>
<evidence type="ECO:0000256" key="2">
    <source>
        <dbReference type="SAM" id="MobiDB-lite"/>
    </source>
</evidence>
<keyword evidence="4" id="KW-1185">Reference proteome</keyword>
<name>A0A087GMD5_ARAAL</name>
<keyword evidence="1" id="KW-0175">Coiled coil</keyword>
<organism evidence="3 4">
    <name type="scientific">Arabis alpina</name>
    <name type="common">Alpine rock-cress</name>
    <dbReference type="NCBI Taxonomy" id="50452"/>
    <lineage>
        <taxon>Eukaryota</taxon>
        <taxon>Viridiplantae</taxon>
        <taxon>Streptophyta</taxon>
        <taxon>Embryophyta</taxon>
        <taxon>Tracheophyta</taxon>
        <taxon>Spermatophyta</taxon>
        <taxon>Magnoliopsida</taxon>
        <taxon>eudicotyledons</taxon>
        <taxon>Gunneridae</taxon>
        <taxon>Pentapetalae</taxon>
        <taxon>rosids</taxon>
        <taxon>malvids</taxon>
        <taxon>Brassicales</taxon>
        <taxon>Brassicaceae</taxon>
        <taxon>Arabideae</taxon>
        <taxon>Arabis</taxon>
    </lineage>
</organism>
<dbReference type="AlphaFoldDB" id="A0A087GMD5"/>
<proteinExistence type="predicted"/>
<sequence length="667" mass="73958">MTSESSVFVKLDRKQVRRDPDVTLAHASDHSLSAAVPTGIPLVGPSNRRLSGASSPEVELPHHRPEVAPPQGTGPSDDHPVLDDSREDGSSNVQPKNRSRGSDDSDRIDTDQDTSSGDKGSLVNFRSAMPKSLGPGLGHGIMLSDCNDIASSMDSSMVYSLSPTGEWDGISIRFTQTNDPPWNPPEGYMCVYECFIKNGWLCFPIPKLLLQYCHRRRIAISQLTHGSILAVMAVRDRQHWPLLHLPTRRVPARVGTQQPGDFCVPLEDNSPEPPSASNKKKDTSRAKKKNKLAQTQLWKDPMVKLNLDVVDFDEELKLPKAAVPAEREGLRPEKVPIAHGRGKGMMGGLLSDSCRAKEARLEKERQKELRRKLKEEEKNKEAEMLAGYNFLSDAWYASDQKNPKLNTQNGELVVESSRLLEARRKAEQEVVKFKDLLDHCQRMNSDLIAEQDVLNSRVADLTSTLVEAEEMKKKEVSRVEGEVAELKSSSKDVIARAVDEVKKKTRSKLKKSLAIMEERSRAQAVVERLASLARQVVGAIRRMEKAAKDRVLIDAAKKEKLEACLAGSDDEAERTEVDGRLTVAGKTPALTRAEIEEVANDEAEDEADRLELQGREGEGATEQVGVEERPEIEVVDAATGEPIVPLFSQREADPEDKENTPYIACDR</sequence>
<feature type="compositionally biased region" description="Acidic residues" evidence="2">
    <location>
        <begin position="598"/>
        <end position="608"/>
    </location>
</feature>
<gene>
    <name evidence="3" type="ordered locus">AALP_Aa6g059700</name>
</gene>
<evidence type="ECO:0000256" key="1">
    <source>
        <dbReference type="SAM" id="Coils"/>
    </source>
</evidence>
<evidence type="ECO:0000313" key="4">
    <source>
        <dbReference type="Proteomes" id="UP000029120"/>
    </source>
</evidence>
<feature type="region of interest" description="Disordered" evidence="2">
    <location>
        <begin position="598"/>
        <end position="667"/>
    </location>
</feature>
<dbReference type="Proteomes" id="UP000029120">
    <property type="component" value="Chromosome 6"/>
</dbReference>
<feature type="coiled-coil region" evidence="1">
    <location>
        <begin position="356"/>
        <end position="386"/>
    </location>
</feature>
<evidence type="ECO:0000313" key="3">
    <source>
        <dbReference type="EMBL" id="KFK31037.1"/>
    </source>
</evidence>
<feature type="compositionally biased region" description="Basic and acidic residues" evidence="2">
    <location>
        <begin position="100"/>
        <end position="110"/>
    </location>
</feature>
<feature type="compositionally biased region" description="Basic and acidic residues" evidence="2">
    <location>
        <begin position="609"/>
        <end position="618"/>
    </location>
</feature>
<dbReference type="Gramene" id="KFK31037">
    <property type="protein sequence ID" value="KFK31037"/>
    <property type="gene ID" value="AALP_AA6G059700"/>
</dbReference>
<feature type="region of interest" description="Disordered" evidence="2">
    <location>
        <begin position="1"/>
        <end position="127"/>
    </location>
</feature>
<feature type="region of interest" description="Disordered" evidence="2">
    <location>
        <begin position="253"/>
        <end position="293"/>
    </location>
</feature>
<protein>
    <submittedName>
        <fullName evidence="3">Uncharacterized protein</fullName>
    </submittedName>
</protein>
<accession>A0A087GMD5</accession>
<feature type="compositionally biased region" description="Low complexity" evidence="2">
    <location>
        <begin position="24"/>
        <end position="35"/>
    </location>
</feature>
<feature type="compositionally biased region" description="Basic and acidic residues" evidence="2">
    <location>
        <begin position="76"/>
        <end position="89"/>
    </location>
</feature>
<reference evidence="4" key="1">
    <citation type="journal article" date="2015" name="Nat. Plants">
        <title>Genome expansion of Arabis alpina linked with retrotransposition and reduced symmetric DNA methylation.</title>
        <authorList>
            <person name="Willing E.M."/>
            <person name="Rawat V."/>
            <person name="Mandakova T."/>
            <person name="Maumus F."/>
            <person name="James G.V."/>
            <person name="Nordstroem K.J."/>
            <person name="Becker C."/>
            <person name="Warthmann N."/>
            <person name="Chica C."/>
            <person name="Szarzynska B."/>
            <person name="Zytnicki M."/>
            <person name="Albani M.C."/>
            <person name="Kiefer C."/>
            <person name="Bergonzi S."/>
            <person name="Castaings L."/>
            <person name="Mateos J.L."/>
            <person name="Berns M.C."/>
            <person name="Bujdoso N."/>
            <person name="Piofczyk T."/>
            <person name="de Lorenzo L."/>
            <person name="Barrero-Sicilia C."/>
            <person name="Mateos I."/>
            <person name="Piednoel M."/>
            <person name="Hagmann J."/>
            <person name="Chen-Min-Tao R."/>
            <person name="Iglesias-Fernandez R."/>
            <person name="Schuster S.C."/>
            <person name="Alonso-Blanco C."/>
            <person name="Roudier F."/>
            <person name="Carbonero P."/>
            <person name="Paz-Ares J."/>
            <person name="Davis S.J."/>
            <person name="Pecinka A."/>
            <person name="Quesneville H."/>
            <person name="Colot V."/>
            <person name="Lysak M.A."/>
            <person name="Weigel D."/>
            <person name="Coupland G."/>
            <person name="Schneeberger K."/>
        </authorList>
    </citation>
    <scope>NUCLEOTIDE SEQUENCE [LARGE SCALE GENOMIC DNA]</scope>
    <source>
        <strain evidence="4">cv. Pajares</strain>
    </source>
</reference>